<protein>
    <submittedName>
        <fullName evidence="2">Uncharacterized protein</fullName>
    </submittedName>
</protein>
<dbReference type="Proteomes" id="UP000054321">
    <property type="component" value="Unassembled WGS sequence"/>
</dbReference>
<accession>A0A0C3CCI6</accession>
<dbReference type="OrthoDB" id="3530325at2759"/>
<evidence type="ECO:0000256" key="1">
    <source>
        <dbReference type="SAM" id="Phobius"/>
    </source>
</evidence>
<reference evidence="2 3" key="1">
    <citation type="submission" date="2014-04" db="EMBL/GenBank/DDBJ databases">
        <authorList>
            <consortium name="DOE Joint Genome Institute"/>
            <person name="Kuo A."/>
            <person name="Martino E."/>
            <person name="Perotto S."/>
            <person name="Kohler A."/>
            <person name="Nagy L.G."/>
            <person name="Floudas D."/>
            <person name="Copeland A."/>
            <person name="Barry K.W."/>
            <person name="Cichocki N."/>
            <person name="Veneault-Fourrey C."/>
            <person name="LaButti K."/>
            <person name="Lindquist E.A."/>
            <person name="Lipzen A."/>
            <person name="Lundell T."/>
            <person name="Morin E."/>
            <person name="Murat C."/>
            <person name="Sun H."/>
            <person name="Tunlid A."/>
            <person name="Henrissat B."/>
            <person name="Grigoriev I.V."/>
            <person name="Hibbett D.S."/>
            <person name="Martin F."/>
            <person name="Nordberg H.P."/>
            <person name="Cantor M.N."/>
            <person name="Hua S.X."/>
        </authorList>
    </citation>
    <scope>NUCLEOTIDE SEQUENCE [LARGE SCALE GENOMIC DNA]</scope>
    <source>
        <strain evidence="2 3">Zn</strain>
    </source>
</reference>
<organism evidence="2 3">
    <name type="scientific">Oidiodendron maius (strain Zn)</name>
    <dbReference type="NCBI Taxonomy" id="913774"/>
    <lineage>
        <taxon>Eukaryota</taxon>
        <taxon>Fungi</taxon>
        <taxon>Dikarya</taxon>
        <taxon>Ascomycota</taxon>
        <taxon>Pezizomycotina</taxon>
        <taxon>Leotiomycetes</taxon>
        <taxon>Leotiomycetes incertae sedis</taxon>
        <taxon>Myxotrichaceae</taxon>
        <taxon>Oidiodendron</taxon>
    </lineage>
</organism>
<keyword evidence="1" id="KW-0812">Transmembrane</keyword>
<keyword evidence="1" id="KW-1133">Transmembrane helix</keyword>
<reference evidence="3" key="2">
    <citation type="submission" date="2015-01" db="EMBL/GenBank/DDBJ databases">
        <title>Evolutionary Origins and Diversification of the Mycorrhizal Mutualists.</title>
        <authorList>
            <consortium name="DOE Joint Genome Institute"/>
            <consortium name="Mycorrhizal Genomics Consortium"/>
            <person name="Kohler A."/>
            <person name="Kuo A."/>
            <person name="Nagy L.G."/>
            <person name="Floudas D."/>
            <person name="Copeland A."/>
            <person name="Barry K.W."/>
            <person name="Cichocki N."/>
            <person name="Veneault-Fourrey C."/>
            <person name="LaButti K."/>
            <person name="Lindquist E.A."/>
            <person name="Lipzen A."/>
            <person name="Lundell T."/>
            <person name="Morin E."/>
            <person name="Murat C."/>
            <person name="Riley R."/>
            <person name="Ohm R."/>
            <person name="Sun H."/>
            <person name="Tunlid A."/>
            <person name="Henrissat B."/>
            <person name="Grigoriev I.V."/>
            <person name="Hibbett D.S."/>
            <person name="Martin F."/>
        </authorList>
    </citation>
    <scope>NUCLEOTIDE SEQUENCE [LARGE SCALE GENOMIC DNA]</scope>
    <source>
        <strain evidence="3">Zn</strain>
    </source>
</reference>
<evidence type="ECO:0000313" key="2">
    <source>
        <dbReference type="EMBL" id="KIM96598.1"/>
    </source>
</evidence>
<keyword evidence="3" id="KW-1185">Reference proteome</keyword>
<proteinExistence type="predicted"/>
<evidence type="ECO:0000313" key="3">
    <source>
        <dbReference type="Proteomes" id="UP000054321"/>
    </source>
</evidence>
<feature type="transmembrane region" description="Helical" evidence="1">
    <location>
        <begin position="524"/>
        <end position="547"/>
    </location>
</feature>
<dbReference type="PANTHER" id="PTHR35041:SF6">
    <property type="entry name" value="FORMYLMETHIONINE DEFORMYLASE-LIKE PROTEIN-RELATED"/>
    <property type="match status" value="1"/>
</dbReference>
<dbReference type="InParanoid" id="A0A0C3CCI6"/>
<dbReference type="PANTHER" id="PTHR35041">
    <property type="entry name" value="MEDIATOR OF RNA POLYMERASE II TRANSCRIPTION SUBUNIT 1"/>
    <property type="match status" value="1"/>
</dbReference>
<name>A0A0C3CCI6_OIDMZ</name>
<keyword evidence="1" id="KW-0472">Membrane</keyword>
<dbReference type="AlphaFoldDB" id="A0A0C3CCI6"/>
<sequence>MLFTFIFAIALAASHHVFYKSLDGKPPPKTTYEFGGLHASLSRQQINLATGAALAFLVKAFLQIAIAKSAEQSMWSSIRTQTLKLETIDRLSTTTSIFWNVFDVRLWRTNFATMMPAVVYWLLPIASFITPATLTVEWVEVRSTFVDRVPRIDFTSLNFANLPVMQGTSPVYSYKIPQLSVLQTVAAGTIGGNILPIPSQHPNSTWQLEFTGPVLSCESIDEGSAQYRDISQNILNSMIDIDGVCQTSYGYISWVPGITSSLPFPNVTSANYTYEPPSQTLGPPFDGVTAASANNTMCLYVASLPGMAAGGITCQENGTWTQRALDMLFNMTVEKCSMYNTSYTANFTYVDGIQSINLTTQGLYNYVGYISSAEGAYPLMIEPTAAVGIPTAYNVQLVQNFAYQAIMDAFGRMLVGTVSVSAYDGPQTITTQMTNTPLLETEEFNFLQGFNVTSSLQTAVDSEPRLWNGLSVKYPSNSTISMTSVIEELFKNATISLMSSPQLQPNYSSPYAPPDTSITITPYFIIYSYAATLLWVAYGIALGVTMLSMIPGLVSVKSNGGSYTTNFSTIIRVAHSINLSAPLQPEHTEGKEPASRDVKNLFVSFPVGNNGYYKRVTPDGLEE</sequence>
<gene>
    <name evidence="2" type="ORF">OIDMADRAFT_205291</name>
</gene>
<dbReference type="HOGENOM" id="CLU_008809_1_1_1"/>
<dbReference type="STRING" id="913774.A0A0C3CCI6"/>
<dbReference type="EMBL" id="KN832884">
    <property type="protein sequence ID" value="KIM96598.1"/>
    <property type="molecule type" value="Genomic_DNA"/>
</dbReference>